<dbReference type="Proteomes" id="UP000295382">
    <property type="component" value="Unassembled WGS sequence"/>
</dbReference>
<name>A0A4R3HRS2_PAULE</name>
<keyword evidence="2" id="KW-1185">Reference proteome</keyword>
<organism evidence="1 2">
    <name type="scientific">Paucimonas lemoignei</name>
    <name type="common">Pseudomonas lemoignei</name>
    <dbReference type="NCBI Taxonomy" id="29443"/>
    <lineage>
        <taxon>Bacteria</taxon>
        <taxon>Pseudomonadati</taxon>
        <taxon>Pseudomonadota</taxon>
        <taxon>Betaproteobacteria</taxon>
        <taxon>Burkholderiales</taxon>
        <taxon>Burkholderiaceae</taxon>
        <taxon>Paucimonas</taxon>
    </lineage>
</organism>
<evidence type="ECO:0000313" key="2">
    <source>
        <dbReference type="Proteomes" id="UP000295382"/>
    </source>
</evidence>
<evidence type="ECO:0000313" key="1">
    <source>
        <dbReference type="EMBL" id="TCS35826.1"/>
    </source>
</evidence>
<evidence type="ECO:0008006" key="3">
    <source>
        <dbReference type="Google" id="ProtNLM"/>
    </source>
</evidence>
<proteinExistence type="predicted"/>
<dbReference type="AlphaFoldDB" id="A0A4R3HRS2"/>
<dbReference type="EMBL" id="SLZQ01000009">
    <property type="protein sequence ID" value="TCS35826.1"/>
    <property type="molecule type" value="Genomic_DNA"/>
</dbReference>
<dbReference type="SUPFAM" id="SSF109604">
    <property type="entry name" value="HD-domain/PDEase-like"/>
    <property type="match status" value="1"/>
</dbReference>
<protein>
    <recommendedName>
        <fullName evidence="3">Phosphohydrolase</fullName>
    </recommendedName>
</protein>
<comment type="caution">
    <text evidence="1">The sequence shown here is derived from an EMBL/GenBank/DDBJ whole genome shotgun (WGS) entry which is preliminary data.</text>
</comment>
<dbReference type="Gene3D" id="1.10.3210.10">
    <property type="entry name" value="Hypothetical protein af1432"/>
    <property type="match status" value="1"/>
</dbReference>
<accession>A0A4R3HRS2</accession>
<gene>
    <name evidence="1" type="ORF">EDC30_109125</name>
</gene>
<dbReference type="RefSeq" id="WP_243656794.1">
    <property type="nucleotide sequence ID" value="NZ_SLZQ01000009.1"/>
</dbReference>
<reference evidence="1 2" key="1">
    <citation type="submission" date="2019-03" db="EMBL/GenBank/DDBJ databases">
        <title>Genomic Encyclopedia of Type Strains, Phase IV (KMG-IV): sequencing the most valuable type-strain genomes for metagenomic binning, comparative biology and taxonomic classification.</title>
        <authorList>
            <person name="Goeker M."/>
        </authorList>
    </citation>
    <scope>NUCLEOTIDE SEQUENCE [LARGE SCALE GENOMIC DNA]</scope>
    <source>
        <strain evidence="1 2">DSM 7445</strain>
    </source>
</reference>
<sequence length="185" mass="21041">MTNQTLCSILTYSGQYVDLREPNPETIQIVDIAHALSQINRFGGHTRNFYSVAQHSVLVSHIVPREHRLAALLHDAAEAYLGDIVMPLKRMAFNLEYRDMEDLLLEVILERFGIVHSDYQAARDAIRQADLVMLATERRDLMHPDNQRWAVLDGVEPRSATIRPLLPVPAEAAFLQRFKELSGVL</sequence>